<evidence type="ECO:0000313" key="2">
    <source>
        <dbReference type="Proteomes" id="UP000183805"/>
    </source>
</evidence>
<accession>A0ABY1GPM1</accession>
<sequence>MKTNLSNKYHQLLMNEMNIPDRGVNEKECEQLTGLSRLARWRLESQNKFPKPTKVSARTNIWLLSDILEWLYESKSSNAEIE</sequence>
<dbReference type="Gene3D" id="1.10.238.160">
    <property type="match status" value="1"/>
</dbReference>
<proteinExistence type="predicted"/>
<name>A0ABY1GPM1_9GAMM</name>
<dbReference type="EMBL" id="FPAZ01000025">
    <property type="protein sequence ID" value="SFU00649.1"/>
    <property type="molecule type" value="Genomic_DNA"/>
</dbReference>
<comment type="caution">
    <text evidence="1">The sequence shown here is derived from an EMBL/GenBank/DDBJ whole genome shotgun (WGS) entry which is preliminary data.</text>
</comment>
<organism evidence="1 2">
    <name type="scientific">Pseudoalteromonas lipolytica</name>
    <dbReference type="NCBI Taxonomy" id="570156"/>
    <lineage>
        <taxon>Bacteria</taxon>
        <taxon>Pseudomonadati</taxon>
        <taxon>Pseudomonadota</taxon>
        <taxon>Gammaproteobacteria</taxon>
        <taxon>Alteromonadales</taxon>
        <taxon>Pseudoalteromonadaceae</taxon>
        <taxon>Pseudoalteromonas</taxon>
    </lineage>
</organism>
<dbReference type="Proteomes" id="UP000183805">
    <property type="component" value="Unassembled WGS sequence"/>
</dbReference>
<protein>
    <submittedName>
        <fullName evidence="1">Transcriptional regulator, AlpA family</fullName>
    </submittedName>
</protein>
<gene>
    <name evidence="1" type="ORF">SAMN04487854_12513</name>
</gene>
<reference evidence="1 2" key="1">
    <citation type="submission" date="2016-10" db="EMBL/GenBank/DDBJ databases">
        <authorList>
            <person name="Varghese N."/>
            <person name="Submissions S."/>
        </authorList>
    </citation>
    <scope>NUCLEOTIDE SEQUENCE [LARGE SCALE GENOMIC DNA]</scope>
    <source>
        <strain evidence="1 2">CGMCC 1.8499</strain>
    </source>
</reference>
<keyword evidence="2" id="KW-1185">Reference proteome</keyword>
<dbReference type="RefSeq" id="WP_218158199.1">
    <property type="nucleotide sequence ID" value="NZ_FPAZ01000025.1"/>
</dbReference>
<dbReference type="Pfam" id="PF05930">
    <property type="entry name" value="Phage_AlpA"/>
    <property type="match status" value="1"/>
</dbReference>
<evidence type="ECO:0000313" key="1">
    <source>
        <dbReference type="EMBL" id="SFU00649.1"/>
    </source>
</evidence>
<dbReference type="InterPro" id="IPR010260">
    <property type="entry name" value="AlpA"/>
</dbReference>